<gene>
    <name evidence="1" type="ORF">HMPREF1541_01426</name>
</gene>
<evidence type="ECO:0000313" key="1">
    <source>
        <dbReference type="EMBL" id="ETN47234.1"/>
    </source>
</evidence>
<dbReference type="RefSeq" id="XP_008711946.1">
    <property type="nucleotide sequence ID" value="XM_008713724.1"/>
</dbReference>
<dbReference type="AlphaFoldDB" id="W2SH93"/>
<keyword evidence="2" id="KW-1185">Reference proteome</keyword>
<reference evidence="1 2" key="1">
    <citation type="submission" date="2013-03" db="EMBL/GenBank/DDBJ databases">
        <title>The Genome Sequence of Phialophora europaea CBS 101466.</title>
        <authorList>
            <consortium name="The Broad Institute Genomics Platform"/>
            <person name="Cuomo C."/>
            <person name="de Hoog S."/>
            <person name="Gorbushina A."/>
            <person name="Walker B."/>
            <person name="Young S.K."/>
            <person name="Zeng Q."/>
            <person name="Gargeya S."/>
            <person name="Fitzgerald M."/>
            <person name="Haas B."/>
            <person name="Abouelleil A."/>
            <person name="Allen A.W."/>
            <person name="Alvarado L."/>
            <person name="Arachchi H.M."/>
            <person name="Berlin A.M."/>
            <person name="Chapman S.B."/>
            <person name="Gainer-Dewar J."/>
            <person name="Goldberg J."/>
            <person name="Griggs A."/>
            <person name="Gujja S."/>
            <person name="Hansen M."/>
            <person name="Howarth C."/>
            <person name="Imamovic A."/>
            <person name="Ireland A."/>
            <person name="Larimer J."/>
            <person name="McCowan C."/>
            <person name="Murphy C."/>
            <person name="Pearson M."/>
            <person name="Poon T.W."/>
            <person name="Priest M."/>
            <person name="Roberts A."/>
            <person name="Saif S."/>
            <person name="Shea T."/>
            <person name="Sisk P."/>
            <person name="Sykes S."/>
            <person name="Wortman J."/>
            <person name="Nusbaum C."/>
            <person name="Birren B."/>
        </authorList>
    </citation>
    <scope>NUCLEOTIDE SEQUENCE [LARGE SCALE GENOMIC DNA]</scope>
    <source>
        <strain evidence="1 2">CBS 101466</strain>
    </source>
</reference>
<dbReference type="Proteomes" id="UP000030752">
    <property type="component" value="Unassembled WGS sequence"/>
</dbReference>
<evidence type="ECO:0000313" key="2">
    <source>
        <dbReference type="Proteomes" id="UP000030752"/>
    </source>
</evidence>
<dbReference type="PANTHER" id="PTHR37845:SF1">
    <property type="entry name" value="SEQUENCE ORPHAN"/>
    <property type="match status" value="1"/>
</dbReference>
<sequence>MPGEKTSNVVGSLSLPSEVVLPRKIPKVPGEWNTNSLGSRLGADAASAASASILVAPVICVIDRSIVEKAAKGTSFIQCLKRSITPAILRPHAFLASKPFALIFTLYFSTYLAANGMDTVSSTMKNKSATAVSSGGSKFVATSAVNMSLCVYKDSQFARMFGKPSSSPASTIPRLSYALFAARDSMTIFASFNLPSVIAPKLAELPRMVRQRFSRILSSESGRLNTAQFVAPAAMQVLSTPIHLLGLDLYNRQGQLGLGERFARVARDWGVSTLARMGRIVPAFGVGGVVNAKVRRGLMEKIDG</sequence>
<dbReference type="STRING" id="1220924.W2SH93"/>
<dbReference type="HOGENOM" id="CLU_054095_2_0_1"/>
<organism evidence="1 2">
    <name type="scientific">Cyphellophora europaea (strain CBS 101466)</name>
    <name type="common">Phialophora europaea</name>
    <dbReference type="NCBI Taxonomy" id="1220924"/>
    <lineage>
        <taxon>Eukaryota</taxon>
        <taxon>Fungi</taxon>
        <taxon>Dikarya</taxon>
        <taxon>Ascomycota</taxon>
        <taxon>Pezizomycotina</taxon>
        <taxon>Eurotiomycetes</taxon>
        <taxon>Chaetothyriomycetidae</taxon>
        <taxon>Chaetothyriales</taxon>
        <taxon>Cyphellophoraceae</taxon>
        <taxon>Cyphellophora</taxon>
    </lineage>
</organism>
<dbReference type="EMBL" id="KB822711">
    <property type="protein sequence ID" value="ETN47234.1"/>
    <property type="molecule type" value="Genomic_DNA"/>
</dbReference>
<dbReference type="OrthoDB" id="275936at2759"/>
<dbReference type="VEuPathDB" id="FungiDB:HMPREF1541_01426"/>
<dbReference type="eggNOG" id="ENOG502QWAD">
    <property type="taxonomic scope" value="Eukaryota"/>
</dbReference>
<proteinExistence type="predicted"/>
<evidence type="ECO:0008006" key="3">
    <source>
        <dbReference type="Google" id="ProtNLM"/>
    </source>
</evidence>
<dbReference type="GO" id="GO:0005739">
    <property type="term" value="C:mitochondrion"/>
    <property type="evidence" value="ECO:0007669"/>
    <property type="project" value="TreeGrafter"/>
</dbReference>
<dbReference type="PANTHER" id="PTHR37845">
    <property type="entry name" value="SEQUENCE ORPHAN"/>
    <property type="match status" value="1"/>
</dbReference>
<name>W2SH93_CYPE1</name>
<dbReference type="InterPro" id="IPR038781">
    <property type="entry name" value="C365.16-ike"/>
</dbReference>
<accession>W2SH93</accession>
<protein>
    <recommendedName>
        <fullName evidence="3">Sequence orphan</fullName>
    </recommendedName>
</protein>
<dbReference type="InParanoid" id="W2SH93"/>
<dbReference type="GeneID" id="19968765"/>